<dbReference type="Proteomes" id="UP000001880">
    <property type="component" value="Chromosome"/>
</dbReference>
<sequence length="190" mass="20494">MARIDCNTSHRIAGMGRFALSLGILAALLLATQSAEARPRPAGSGSSFQANKTFGLGIMLPSPTGLSGKLYLSPDTAFDFGVGVLDLAGPDAFHVHADFLWHPLSLVEAEPFWLPMYFGLGARVADYDRRDGDGDDDINVGLRVPIGLAMDFNNVPLDVFFELALVLDLVGYDGVDAHFHGALGVRYYFF</sequence>
<dbReference type="RefSeq" id="WP_012830254.1">
    <property type="nucleotide sequence ID" value="NC_013440.1"/>
</dbReference>
<reference evidence="1 2" key="1">
    <citation type="journal article" date="2010" name="Stand. Genomic Sci.">
        <title>Complete genome sequence of Haliangium ochraceum type strain (SMP-2).</title>
        <authorList>
            <consortium name="US DOE Joint Genome Institute (JGI-PGF)"/>
            <person name="Ivanova N."/>
            <person name="Daum C."/>
            <person name="Lang E."/>
            <person name="Abt B."/>
            <person name="Kopitz M."/>
            <person name="Saunders E."/>
            <person name="Lapidus A."/>
            <person name="Lucas S."/>
            <person name="Glavina Del Rio T."/>
            <person name="Nolan M."/>
            <person name="Tice H."/>
            <person name="Copeland A."/>
            <person name="Cheng J.F."/>
            <person name="Chen F."/>
            <person name="Bruce D."/>
            <person name="Goodwin L."/>
            <person name="Pitluck S."/>
            <person name="Mavromatis K."/>
            <person name="Pati A."/>
            <person name="Mikhailova N."/>
            <person name="Chen A."/>
            <person name="Palaniappan K."/>
            <person name="Land M."/>
            <person name="Hauser L."/>
            <person name="Chang Y.J."/>
            <person name="Jeffries C.D."/>
            <person name="Detter J.C."/>
            <person name="Brettin T."/>
            <person name="Rohde M."/>
            <person name="Goker M."/>
            <person name="Bristow J."/>
            <person name="Markowitz V."/>
            <person name="Eisen J.A."/>
            <person name="Hugenholtz P."/>
            <person name="Kyrpides N.C."/>
            <person name="Klenk H.P."/>
        </authorList>
    </citation>
    <scope>NUCLEOTIDE SEQUENCE [LARGE SCALE GENOMIC DNA]</scope>
    <source>
        <strain evidence="2">DSM 14365 / CIP 107738 / JCM 11303 / AJ 13395 / SMP-2</strain>
    </source>
</reference>
<dbReference type="STRING" id="502025.Hoch_5174"/>
<accession>D0LWL2</accession>
<protein>
    <recommendedName>
        <fullName evidence="3">Outer membrane protein beta-barrel domain-containing protein</fullName>
    </recommendedName>
</protein>
<dbReference type="KEGG" id="hoh:Hoch_5174"/>
<proteinExistence type="predicted"/>
<dbReference type="HOGENOM" id="CLU_128779_0_0_7"/>
<gene>
    <name evidence="1" type="ordered locus">Hoch_5174</name>
</gene>
<evidence type="ECO:0000313" key="1">
    <source>
        <dbReference type="EMBL" id="ACY17662.1"/>
    </source>
</evidence>
<keyword evidence="2" id="KW-1185">Reference proteome</keyword>
<organism evidence="1 2">
    <name type="scientific">Haliangium ochraceum (strain DSM 14365 / JCM 11303 / SMP-2)</name>
    <dbReference type="NCBI Taxonomy" id="502025"/>
    <lineage>
        <taxon>Bacteria</taxon>
        <taxon>Pseudomonadati</taxon>
        <taxon>Myxococcota</taxon>
        <taxon>Polyangia</taxon>
        <taxon>Haliangiales</taxon>
        <taxon>Kofleriaceae</taxon>
        <taxon>Haliangium</taxon>
    </lineage>
</organism>
<dbReference type="EMBL" id="CP001804">
    <property type="protein sequence ID" value="ACY17662.1"/>
    <property type="molecule type" value="Genomic_DNA"/>
</dbReference>
<dbReference type="OrthoDB" id="9805913at2"/>
<dbReference type="AlphaFoldDB" id="D0LWL2"/>
<name>D0LWL2_HALO1</name>
<evidence type="ECO:0008006" key="3">
    <source>
        <dbReference type="Google" id="ProtNLM"/>
    </source>
</evidence>
<dbReference type="eggNOG" id="ENOG5032WVJ">
    <property type="taxonomic scope" value="Bacteria"/>
</dbReference>
<evidence type="ECO:0000313" key="2">
    <source>
        <dbReference type="Proteomes" id="UP000001880"/>
    </source>
</evidence>